<sequence length="358" mass="39663">MFEELLGKKNTILIGIDIGSYSVKAVLMERHGSQYKLLQCARELMPKGIMNDKEIQDIEAVGKVIQRLRKRLPKQYKQVSVAVSGSTVITKTIFMDASFNDDELATQIEIEADSLIPYPIEEVNLDFERLGINQADKSKVNVLLSAARTESVEARVSAIELGGLTAKVMDVESYALARAAKLCMHQLPSDANKKLVAVVDIGAHMTLMSVIRGEDVIYTRDQSFGGDMYTKNIVNYYNKSYEEAELAKLTADLPPSYTFEVLAPFQTAIIQQIRRAIQMFTTSTSEDKVDYLLLSGGTALVEGLAEVITEELGIHCVIASPFMQMNQGETLTAENNQHNSEYLIASGLAMRSFNSCHI</sequence>
<dbReference type="Gene3D" id="3.30.1490.300">
    <property type="match status" value="1"/>
</dbReference>
<organism evidence="2 3">
    <name type="scientific">Catenovulum adriaticum</name>
    <dbReference type="NCBI Taxonomy" id="2984846"/>
    <lineage>
        <taxon>Bacteria</taxon>
        <taxon>Pseudomonadati</taxon>
        <taxon>Pseudomonadota</taxon>
        <taxon>Gammaproteobacteria</taxon>
        <taxon>Alteromonadales</taxon>
        <taxon>Alteromonadaceae</taxon>
        <taxon>Catenovulum</taxon>
    </lineage>
</organism>
<dbReference type="InterPro" id="IPR050696">
    <property type="entry name" value="FtsA/MreB"/>
</dbReference>
<dbReference type="Proteomes" id="UP001163726">
    <property type="component" value="Chromosome"/>
</dbReference>
<dbReference type="InterPro" id="IPR005883">
    <property type="entry name" value="PilM"/>
</dbReference>
<dbReference type="InterPro" id="IPR043129">
    <property type="entry name" value="ATPase_NBD"/>
</dbReference>
<dbReference type="EMBL" id="CP109965">
    <property type="protein sequence ID" value="WAJ70259.1"/>
    <property type="molecule type" value="Genomic_DNA"/>
</dbReference>
<evidence type="ECO:0000313" key="2">
    <source>
        <dbReference type="EMBL" id="WAJ70259.1"/>
    </source>
</evidence>
<dbReference type="CDD" id="cd24049">
    <property type="entry name" value="ASKHA_NBD_PilM"/>
    <property type="match status" value="1"/>
</dbReference>
<proteinExistence type="predicted"/>
<dbReference type="PIRSF" id="PIRSF019169">
    <property type="entry name" value="PilM"/>
    <property type="match status" value="1"/>
</dbReference>
<evidence type="ECO:0000313" key="3">
    <source>
        <dbReference type="Proteomes" id="UP001163726"/>
    </source>
</evidence>
<gene>
    <name evidence="2" type="ORF">OLW01_00095</name>
</gene>
<dbReference type="NCBIfam" id="TIGR01175">
    <property type="entry name" value="pilM"/>
    <property type="match status" value="1"/>
</dbReference>
<dbReference type="Gene3D" id="3.30.420.40">
    <property type="match status" value="2"/>
</dbReference>
<dbReference type="SUPFAM" id="SSF53067">
    <property type="entry name" value="Actin-like ATPase domain"/>
    <property type="match status" value="2"/>
</dbReference>
<evidence type="ECO:0000259" key="1">
    <source>
        <dbReference type="SMART" id="SM00842"/>
    </source>
</evidence>
<accession>A0ABY7AL47</accession>
<dbReference type="PANTHER" id="PTHR32432:SF3">
    <property type="entry name" value="ETHANOLAMINE UTILIZATION PROTEIN EUTJ"/>
    <property type="match status" value="1"/>
</dbReference>
<dbReference type="PANTHER" id="PTHR32432">
    <property type="entry name" value="CELL DIVISION PROTEIN FTSA-RELATED"/>
    <property type="match status" value="1"/>
</dbReference>
<dbReference type="Pfam" id="PF11104">
    <property type="entry name" value="PilM_2"/>
    <property type="match status" value="1"/>
</dbReference>
<dbReference type="RefSeq" id="WP_268074561.1">
    <property type="nucleotide sequence ID" value="NZ_CP109965.1"/>
</dbReference>
<feature type="domain" description="SHS2" evidence="1">
    <location>
        <begin position="13"/>
        <end position="180"/>
    </location>
</feature>
<dbReference type="InterPro" id="IPR003494">
    <property type="entry name" value="SHS2_FtsA"/>
</dbReference>
<dbReference type="SMART" id="SM00842">
    <property type="entry name" value="FtsA"/>
    <property type="match status" value="1"/>
</dbReference>
<reference evidence="2" key="1">
    <citation type="submission" date="2022-10" db="EMBL/GenBank/DDBJ databases">
        <title>Catenovulum adriacola sp. nov. isolated in the Harbour of Susak.</title>
        <authorList>
            <person name="Schoch T."/>
            <person name="Reich S.J."/>
            <person name="Stoeferle S."/>
            <person name="Flaiz M."/>
            <person name="Kazda M."/>
            <person name="Riedel C.U."/>
            <person name="Duerre P."/>
        </authorList>
    </citation>
    <scope>NUCLEOTIDE SEQUENCE</scope>
    <source>
        <strain evidence="2">TS8</strain>
    </source>
</reference>
<keyword evidence="3" id="KW-1185">Reference proteome</keyword>
<name>A0ABY7AL47_9ALTE</name>
<protein>
    <submittedName>
        <fullName evidence="2">Pilus assembly protein PilM</fullName>
    </submittedName>
</protein>